<name>A0A0U2Z951_9BACL</name>
<proteinExistence type="predicted"/>
<sequence length="98" mass="11877">MTTDGQLLERLKFRDKAALELIYDEYYLLLWKVCYREFNDHEVCENVLTEVFQQLWENPQQFSGDKRLVFYLIECVNGKIRCRKRMKSCQLHSEKTCS</sequence>
<dbReference type="KEGG" id="prt:AUC31_11590"/>
<accession>A0A0U2Z951</accession>
<dbReference type="SUPFAM" id="SSF88946">
    <property type="entry name" value="Sigma2 domain of RNA polymerase sigma factors"/>
    <property type="match status" value="1"/>
</dbReference>
<gene>
    <name evidence="1" type="ORF">AUC31_11590</name>
</gene>
<evidence type="ECO:0000313" key="1">
    <source>
        <dbReference type="EMBL" id="ALS75796.1"/>
    </source>
</evidence>
<dbReference type="OrthoDB" id="2453980at2"/>
<keyword evidence="2" id="KW-1185">Reference proteome</keyword>
<protein>
    <submittedName>
        <fullName evidence="1">Uncharacterized protein</fullName>
    </submittedName>
</protein>
<dbReference type="GO" id="GO:0006352">
    <property type="term" value="P:DNA-templated transcription initiation"/>
    <property type="evidence" value="ECO:0007669"/>
    <property type="project" value="InterPro"/>
</dbReference>
<dbReference type="STRING" id="200991.AUC31_11590"/>
<organism evidence="1 2">
    <name type="scientific">Planococcus rifietoensis</name>
    <dbReference type="NCBI Taxonomy" id="200991"/>
    <lineage>
        <taxon>Bacteria</taxon>
        <taxon>Bacillati</taxon>
        <taxon>Bacillota</taxon>
        <taxon>Bacilli</taxon>
        <taxon>Bacillales</taxon>
        <taxon>Caryophanaceae</taxon>
        <taxon>Planococcus</taxon>
    </lineage>
</organism>
<reference evidence="1" key="1">
    <citation type="submission" date="2016-01" db="EMBL/GenBank/DDBJ databases">
        <title>Complete genome of Planococcus rifietoensis type strain M8.</title>
        <authorList>
            <person name="See-Too W.S."/>
        </authorList>
    </citation>
    <scope>NUCLEOTIDE SEQUENCE [LARGE SCALE GENOMIC DNA]</scope>
    <source>
        <strain evidence="1">M8</strain>
    </source>
</reference>
<dbReference type="InterPro" id="IPR013325">
    <property type="entry name" value="RNA_pol_sigma_r2"/>
</dbReference>
<dbReference type="AlphaFoldDB" id="A0A0U2Z951"/>
<dbReference type="GO" id="GO:0003700">
    <property type="term" value="F:DNA-binding transcription factor activity"/>
    <property type="evidence" value="ECO:0007669"/>
    <property type="project" value="InterPro"/>
</dbReference>
<dbReference type="Proteomes" id="UP000067683">
    <property type="component" value="Chromosome"/>
</dbReference>
<dbReference type="Gene3D" id="1.10.1740.10">
    <property type="match status" value="1"/>
</dbReference>
<dbReference type="EMBL" id="CP013659">
    <property type="protein sequence ID" value="ALS75796.1"/>
    <property type="molecule type" value="Genomic_DNA"/>
</dbReference>
<evidence type="ECO:0000313" key="2">
    <source>
        <dbReference type="Proteomes" id="UP000067683"/>
    </source>
</evidence>